<evidence type="ECO:0000313" key="4">
    <source>
        <dbReference type="EMBL" id="TGJ83734.1"/>
    </source>
</evidence>
<evidence type="ECO:0000259" key="3">
    <source>
        <dbReference type="PROSITE" id="PS50048"/>
    </source>
</evidence>
<dbReference type="GO" id="GO:0008270">
    <property type="term" value="F:zinc ion binding"/>
    <property type="evidence" value="ECO:0007669"/>
    <property type="project" value="InterPro"/>
</dbReference>
<feature type="region of interest" description="Disordered" evidence="2">
    <location>
        <begin position="172"/>
        <end position="196"/>
    </location>
</feature>
<accession>A0A4Z0YIK8</accession>
<dbReference type="OrthoDB" id="4454541at2759"/>
<dbReference type="PROSITE" id="PS50048">
    <property type="entry name" value="ZN2_CY6_FUNGAL_2"/>
    <property type="match status" value="1"/>
</dbReference>
<feature type="compositionally biased region" description="Low complexity" evidence="2">
    <location>
        <begin position="93"/>
        <end position="106"/>
    </location>
</feature>
<dbReference type="GO" id="GO:0000981">
    <property type="term" value="F:DNA-binding transcription factor activity, RNA polymerase II-specific"/>
    <property type="evidence" value="ECO:0007669"/>
    <property type="project" value="InterPro"/>
</dbReference>
<dbReference type="EMBL" id="SKBN01000085">
    <property type="protein sequence ID" value="TGJ83734.1"/>
    <property type="molecule type" value="Genomic_DNA"/>
</dbReference>
<comment type="caution">
    <text evidence="4">The sequence shown here is derived from an EMBL/GenBank/DDBJ whole genome shotgun (WGS) entry which is preliminary data.</text>
</comment>
<dbReference type="PROSITE" id="PS00463">
    <property type="entry name" value="ZN2_CY6_FUNGAL_1"/>
    <property type="match status" value="1"/>
</dbReference>
<keyword evidence="1" id="KW-0539">Nucleus</keyword>
<dbReference type="Pfam" id="PF00172">
    <property type="entry name" value="Zn_clus"/>
    <property type="match status" value="1"/>
</dbReference>
<protein>
    <recommendedName>
        <fullName evidence="3">Zn(2)-C6 fungal-type domain-containing protein</fullName>
    </recommendedName>
</protein>
<dbReference type="InterPro" id="IPR036864">
    <property type="entry name" value="Zn2-C6_fun-type_DNA-bd_sf"/>
</dbReference>
<reference evidence="4 5" key="1">
    <citation type="submission" date="2019-03" db="EMBL/GenBank/DDBJ databases">
        <title>Draft genome sequence of Xylaria hypoxylon DSM 108379, a ubiquitous saprotrophic-parasitic fungi on hardwood.</title>
        <authorList>
            <person name="Buettner E."/>
            <person name="Leonhardt S."/>
            <person name="Gebauer A.M."/>
            <person name="Liers C."/>
            <person name="Hofrichter M."/>
            <person name="Kellner H."/>
        </authorList>
    </citation>
    <scope>NUCLEOTIDE SEQUENCE [LARGE SCALE GENOMIC DNA]</scope>
    <source>
        <strain evidence="4 5">DSM 108379</strain>
    </source>
</reference>
<feature type="domain" description="Zn(2)-C6 fungal-type" evidence="3">
    <location>
        <begin position="29"/>
        <end position="61"/>
    </location>
</feature>
<dbReference type="InterPro" id="IPR050797">
    <property type="entry name" value="Carb_Metab_Trans_Reg"/>
</dbReference>
<dbReference type="CDD" id="cd00067">
    <property type="entry name" value="GAL4"/>
    <property type="match status" value="1"/>
</dbReference>
<keyword evidence="5" id="KW-1185">Reference proteome</keyword>
<dbReference type="AlphaFoldDB" id="A0A4Z0YIK8"/>
<evidence type="ECO:0000256" key="2">
    <source>
        <dbReference type="SAM" id="MobiDB-lite"/>
    </source>
</evidence>
<name>A0A4Z0YIK8_9PEZI</name>
<gene>
    <name evidence="4" type="ORF">E0Z10_g5026</name>
</gene>
<dbReference type="SUPFAM" id="SSF57701">
    <property type="entry name" value="Zn2/Cys6 DNA-binding domain"/>
    <property type="match status" value="1"/>
</dbReference>
<sequence>MYGIITFNKGETPAAEFRAELGKYGRGSACTGCRISRVKCSGKLDGTDCDRCKRLAMPCQYTNSQTRRHRRNSPPRGNNRKSGTSTISRSPEHSNSNSHSSGVSSPPLRPSSSPPDLSNSPLDLSSWDERHFMTDESLELDFDTWLQLHSFPSPPLVAEPLHPGPQIESVVTPPYSDRLSPTSVQPEQLPEDGDKRETSAACFSVLGNGKIDEDDAAAHELTTFGVFLQHQDDTSNAQESIICQCKCHKETTSSLSIIRGWTLGGRAGAGLGISADGTTFNYAKIEEFLTLFEKSIVQLQMVEKCPQACILSQDLAILLLLVVEQLARLLLSLATDLTGGSGGSPIDISPMRTSCLLDFQTTMSNSVQKRRHIRPSRIGAFEIQDPFDLQMIMKLLLQIRAQALDAYICRWNDTIKHYGLNNLETDLRKIRKDLNEMTGGLPATLEGLHSI</sequence>
<dbReference type="Gene3D" id="4.10.240.10">
    <property type="entry name" value="Zn(2)-C6 fungal-type DNA-binding domain"/>
    <property type="match status" value="1"/>
</dbReference>
<feature type="region of interest" description="Disordered" evidence="2">
    <location>
        <begin position="63"/>
        <end position="122"/>
    </location>
</feature>
<evidence type="ECO:0000313" key="5">
    <source>
        <dbReference type="Proteomes" id="UP000297716"/>
    </source>
</evidence>
<organism evidence="4 5">
    <name type="scientific">Xylaria hypoxylon</name>
    <dbReference type="NCBI Taxonomy" id="37992"/>
    <lineage>
        <taxon>Eukaryota</taxon>
        <taxon>Fungi</taxon>
        <taxon>Dikarya</taxon>
        <taxon>Ascomycota</taxon>
        <taxon>Pezizomycotina</taxon>
        <taxon>Sordariomycetes</taxon>
        <taxon>Xylariomycetidae</taxon>
        <taxon>Xylariales</taxon>
        <taxon>Xylariaceae</taxon>
        <taxon>Xylaria</taxon>
    </lineage>
</organism>
<dbReference type="PANTHER" id="PTHR31668">
    <property type="entry name" value="GLUCOSE TRANSPORT TRANSCRIPTION REGULATOR RGT1-RELATED-RELATED"/>
    <property type="match status" value="1"/>
</dbReference>
<dbReference type="Proteomes" id="UP000297716">
    <property type="component" value="Unassembled WGS sequence"/>
</dbReference>
<proteinExistence type="predicted"/>
<dbReference type="InterPro" id="IPR001138">
    <property type="entry name" value="Zn2Cys6_DnaBD"/>
</dbReference>
<evidence type="ECO:0000256" key="1">
    <source>
        <dbReference type="ARBA" id="ARBA00023242"/>
    </source>
</evidence>